<keyword evidence="1" id="KW-0472">Membrane</keyword>
<dbReference type="Proteomes" id="UP000319897">
    <property type="component" value="Unassembled WGS sequence"/>
</dbReference>
<dbReference type="OrthoDB" id="7862423at2"/>
<keyword evidence="3" id="KW-1185">Reference proteome</keyword>
<keyword evidence="1" id="KW-1133">Transmembrane helix</keyword>
<accession>A0A501XQQ4</accession>
<organism evidence="2 3">
    <name type="scientific">Sandaracinobacter neustonicus</name>
    <dbReference type="NCBI Taxonomy" id="1715348"/>
    <lineage>
        <taxon>Bacteria</taxon>
        <taxon>Pseudomonadati</taxon>
        <taxon>Pseudomonadota</taxon>
        <taxon>Alphaproteobacteria</taxon>
        <taxon>Sphingomonadales</taxon>
        <taxon>Sphingosinicellaceae</taxon>
        <taxon>Sandaracinobacter</taxon>
    </lineage>
</organism>
<dbReference type="RefSeq" id="WP_140927325.1">
    <property type="nucleotide sequence ID" value="NZ_VFSU01000016.1"/>
</dbReference>
<protein>
    <submittedName>
        <fullName evidence="2">Uncharacterized protein</fullName>
    </submittedName>
</protein>
<comment type="caution">
    <text evidence="2">The sequence shown here is derived from an EMBL/GenBank/DDBJ whole genome shotgun (WGS) entry which is preliminary data.</text>
</comment>
<evidence type="ECO:0000313" key="3">
    <source>
        <dbReference type="Proteomes" id="UP000319897"/>
    </source>
</evidence>
<feature type="transmembrane region" description="Helical" evidence="1">
    <location>
        <begin position="65"/>
        <end position="84"/>
    </location>
</feature>
<evidence type="ECO:0000313" key="2">
    <source>
        <dbReference type="EMBL" id="TPE62886.1"/>
    </source>
</evidence>
<reference evidence="2 3" key="1">
    <citation type="submission" date="2019-06" db="EMBL/GenBank/DDBJ databases">
        <authorList>
            <person name="Lee I."/>
            <person name="Jang G.I."/>
            <person name="Hwang C.Y."/>
        </authorList>
    </citation>
    <scope>NUCLEOTIDE SEQUENCE [LARGE SCALE GENOMIC DNA]</scope>
    <source>
        <strain evidence="2 3">PAMC 28131</strain>
    </source>
</reference>
<dbReference type="AlphaFoldDB" id="A0A501XQQ4"/>
<keyword evidence="1" id="KW-0812">Transmembrane</keyword>
<sequence length="98" mass="10752">MASNRNNRTGRTDNRRPSLDDEEAWFAARRFGIGSGRPIRWQGWALLAAYIAALLGISLPGEKPNGARIGLIFALTAVFLLIAARKTEGGWRGGKDDR</sequence>
<feature type="transmembrane region" description="Helical" evidence="1">
    <location>
        <begin position="39"/>
        <end position="59"/>
    </location>
</feature>
<evidence type="ECO:0000256" key="1">
    <source>
        <dbReference type="SAM" id="Phobius"/>
    </source>
</evidence>
<dbReference type="EMBL" id="VFSU01000016">
    <property type="protein sequence ID" value="TPE62886.1"/>
    <property type="molecule type" value="Genomic_DNA"/>
</dbReference>
<proteinExistence type="predicted"/>
<gene>
    <name evidence="2" type="ORF">FJQ54_05045</name>
</gene>
<name>A0A501XQQ4_9SPHN</name>